<dbReference type="PANTHER" id="PTHR47169:SF2">
    <property type="entry name" value="OS01G0541250 PROTEIN"/>
    <property type="match status" value="1"/>
</dbReference>
<proteinExistence type="predicted"/>
<accession>A0A9W6WMG4</accession>
<dbReference type="Proteomes" id="UP001165121">
    <property type="component" value="Unassembled WGS sequence"/>
</dbReference>
<reference evidence="1" key="1">
    <citation type="submission" date="2023-04" db="EMBL/GenBank/DDBJ databases">
        <title>Phytophthora fragariaefolia NBRC 109709.</title>
        <authorList>
            <person name="Ichikawa N."/>
            <person name="Sato H."/>
            <person name="Tonouchi N."/>
        </authorList>
    </citation>
    <scope>NUCLEOTIDE SEQUENCE</scope>
    <source>
        <strain evidence="1">NBRC 109709</strain>
    </source>
</reference>
<keyword evidence="2" id="KW-1185">Reference proteome</keyword>
<protein>
    <submittedName>
        <fullName evidence="1">Unnamed protein product</fullName>
    </submittedName>
</protein>
<comment type="caution">
    <text evidence="1">The sequence shown here is derived from an EMBL/GenBank/DDBJ whole genome shotgun (WGS) entry which is preliminary data.</text>
</comment>
<dbReference type="EMBL" id="BSXT01000150">
    <property type="protein sequence ID" value="GMF19257.1"/>
    <property type="molecule type" value="Genomic_DNA"/>
</dbReference>
<organism evidence="1 2">
    <name type="scientific">Phytophthora fragariaefolia</name>
    <dbReference type="NCBI Taxonomy" id="1490495"/>
    <lineage>
        <taxon>Eukaryota</taxon>
        <taxon>Sar</taxon>
        <taxon>Stramenopiles</taxon>
        <taxon>Oomycota</taxon>
        <taxon>Peronosporomycetes</taxon>
        <taxon>Peronosporales</taxon>
        <taxon>Peronosporaceae</taxon>
        <taxon>Phytophthora</taxon>
    </lineage>
</organism>
<evidence type="ECO:0000313" key="1">
    <source>
        <dbReference type="EMBL" id="GMF19257.1"/>
    </source>
</evidence>
<gene>
    <name evidence="1" type="ORF">Pfra01_000195100</name>
</gene>
<dbReference type="AlphaFoldDB" id="A0A9W6WMG4"/>
<dbReference type="PANTHER" id="PTHR47169">
    <property type="entry name" value="OS01G0541250 PROTEIN"/>
    <property type="match status" value="1"/>
</dbReference>
<evidence type="ECO:0000313" key="2">
    <source>
        <dbReference type="Proteomes" id="UP001165121"/>
    </source>
</evidence>
<dbReference type="OrthoDB" id="113327at2759"/>
<sequence length="147" mass="15649">MPVTGLHWGLAPPHFIQSDDDDSAYASCVLFVPTYAISVRCLPTYVNGGPITQTLDDLVANVKVAMDELPPATLDAGFLTLQCVMGDCVAAGGDNTFKIRHMSKSKLTREGRLPQCIKCSATTASFLPALDRSAGSVHSETSTSIFL</sequence>
<name>A0A9W6WMG4_9STRA</name>